<evidence type="ECO:0000259" key="1">
    <source>
        <dbReference type="Pfam" id="PF01918"/>
    </source>
</evidence>
<accession>A0ABV4T7Y5</accession>
<dbReference type="Pfam" id="PF01918">
    <property type="entry name" value="Alba"/>
    <property type="match status" value="1"/>
</dbReference>
<gene>
    <name evidence="2" type="ORF">P8X34_11015</name>
</gene>
<protein>
    <recommendedName>
        <fullName evidence="1">DNA/RNA-binding protein Alba-like domain-containing protein</fullName>
    </recommendedName>
</protein>
<sequence length="97" mass="10777">MEGKSKVGKVAVGGKPAIFYTMKALEYLRLGHDEVVFMARGGKIAKAFQAVALLTGRYARTVKVDVEYRTRVVVDRKSGAKDYVPEVFIRVKKNVKA</sequence>
<organism evidence="2 3">
    <name type="scientific">Pyrococcus kukulkanii</name>
    <dbReference type="NCBI Taxonomy" id="1609559"/>
    <lineage>
        <taxon>Archaea</taxon>
        <taxon>Methanobacteriati</taxon>
        <taxon>Methanobacteriota</taxon>
        <taxon>Thermococci</taxon>
        <taxon>Thermococcales</taxon>
        <taxon>Thermococcaceae</taxon>
        <taxon>Pyrococcus</taxon>
    </lineage>
</organism>
<keyword evidence="3" id="KW-1185">Reference proteome</keyword>
<dbReference type="InterPro" id="IPR002775">
    <property type="entry name" value="DNA/RNA-bd_Alba-like"/>
</dbReference>
<feature type="domain" description="DNA/RNA-binding protein Alba-like" evidence="1">
    <location>
        <begin position="11"/>
        <end position="59"/>
    </location>
</feature>
<dbReference type="SUPFAM" id="SSF82704">
    <property type="entry name" value="AlbA-like"/>
    <property type="match status" value="1"/>
</dbReference>
<comment type="caution">
    <text evidence="2">The sequence shown here is derived from an EMBL/GenBank/DDBJ whole genome shotgun (WGS) entry which is preliminary data.</text>
</comment>
<proteinExistence type="predicted"/>
<dbReference type="Proteomes" id="UP001571980">
    <property type="component" value="Unassembled WGS sequence"/>
</dbReference>
<dbReference type="Gene3D" id="3.30.110.20">
    <property type="entry name" value="Alba-like domain"/>
    <property type="match status" value="1"/>
</dbReference>
<evidence type="ECO:0000313" key="3">
    <source>
        <dbReference type="Proteomes" id="UP001571980"/>
    </source>
</evidence>
<evidence type="ECO:0000313" key="2">
    <source>
        <dbReference type="EMBL" id="MFA4805257.1"/>
    </source>
</evidence>
<reference evidence="2 3" key="1">
    <citation type="submission" date="2023-03" db="EMBL/GenBank/DDBJ databases">
        <title>Speciation in Pyrococcus: adaptation to high temperature as a mechanism.</title>
        <authorList>
            <person name="Gu J."/>
        </authorList>
    </citation>
    <scope>NUCLEOTIDE SEQUENCE [LARGE SCALE GENOMIC DNA]</scope>
    <source>
        <strain evidence="2 3">LMOA34</strain>
    </source>
</reference>
<name>A0ABV4T7Y5_9EURY</name>
<dbReference type="RefSeq" id="WP_372824743.1">
    <property type="nucleotide sequence ID" value="NZ_JARRIG010000007.1"/>
</dbReference>
<dbReference type="InterPro" id="IPR036882">
    <property type="entry name" value="Alba-like_dom_sf"/>
</dbReference>
<dbReference type="EMBL" id="JARRIG010000007">
    <property type="protein sequence ID" value="MFA4805257.1"/>
    <property type="molecule type" value="Genomic_DNA"/>
</dbReference>